<dbReference type="InterPro" id="IPR053206">
    <property type="entry name" value="Dimeric_xanthone_biosynth"/>
</dbReference>
<dbReference type="STRING" id="231916.A0A409W1X0"/>
<dbReference type="PANTHER" id="PTHR38048:SF2">
    <property type="entry name" value="HEMERYTHRIN-LIKE DOMAIN-CONTAINING PROTEIN"/>
    <property type="match status" value="1"/>
</dbReference>
<dbReference type="AlphaFoldDB" id="A0A409W1X0"/>
<evidence type="ECO:0000313" key="3">
    <source>
        <dbReference type="Proteomes" id="UP000284706"/>
    </source>
</evidence>
<accession>A0A409W1X0</accession>
<reference evidence="2 3" key="1">
    <citation type="journal article" date="2018" name="Evol. Lett.">
        <title>Horizontal gene cluster transfer increased hallucinogenic mushroom diversity.</title>
        <authorList>
            <person name="Reynolds H.T."/>
            <person name="Vijayakumar V."/>
            <person name="Gluck-Thaler E."/>
            <person name="Korotkin H.B."/>
            <person name="Matheny P.B."/>
            <person name="Slot J.C."/>
        </authorList>
    </citation>
    <scope>NUCLEOTIDE SEQUENCE [LARGE SCALE GENOMIC DNA]</scope>
    <source>
        <strain evidence="2 3">SRW20</strain>
    </source>
</reference>
<dbReference type="InterPro" id="IPR012312">
    <property type="entry name" value="Hemerythrin-like"/>
</dbReference>
<proteinExistence type="predicted"/>
<comment type="caution">
    <text evidence="2">The sequence shown here is derived from an EMBL/GenBank/DDBJ whole genome shotgun (WGS) entry which is preliminary data.</text>
</comment>
<sequence length="217" mass="24891">MAAAHNHFVQGINAIIAHAPHITEEKVQPFMTFCLSLFEVIHHHHHVEETFYFDALEKKLGKGAMGENVEEHAVFVPKLEETEQWLKDIQAGKEKYDAQLCIEKVTDFADPMIAHLEHEVPTLNRERIRECFTEKELKDLDSEFMKHALGGISFWTTVPITIACGDPATAAWFPPIPTPMKWAVRWFFSRRHKEAWEFGTMDFAGNPRQLPPIVSSS</sequence>
<feature type="domain" description="Hemerythrin-like" evidence="1">
    <location>
        <begin position="2"/>
        <end position="119"/>
    </location>
</feature>
<evidence type="ECO:0000313" key="2">
    <source>
        <dbReference type="EMBL" id="PPQ72502.1"/>
    </source>
</evidence>
<dbReference type="InParanoid" id="A0A409W1X0"/>
<keyword evidence="3" id="KW-1185">Reference proteome</keyword>
<dbReference type="PANTHER" id="PTHR38048">
    <property type="entry name" value="EXPRESSED PROTEIN"/>
    <property type="match status" value="1"/>
</dbReference>
<name>A0A409W1X0_9AGAR</name>
<dbReference type="EMBL" id="NHYE01005454">
    <property type="protein sequence ID" value="PPQ72502.1"/>
    <property type="molecule type" value="Genomic_DNA"/>
</dbReference>
<dbReference type="Pfam" id="PF01814">
    <property type="entry name" value="Hemerythrin"/>
    <property type="match status" value="1"/>
</dbReference>
<dbReference type="Proteomes" id="UP000284706">
    <property type="component" value="Unassembled WGS sequence"/>
</dbReference>
<organism evidence="2 3">
    <name type="scientific">Gymnopilus dilepis</name>
    <dbReference type="NCBI Taxonomy" id="231916"/>
    <lineage>
        <taxon>Eukaryota</taxon>
        <taxon>Fungi</taxon>
        <taxon>Dikarya</taxon>
        <taxon>Basidiomycota</taxon>
        <taxon>Agaricomycotina</taxon>
        <taxon>Agaricomycetes</taxon>
        <taxon>Agaricomycetidae</taxon>
        <taxon>Agaricales</taxon>
        <taxon>Agaricineae</taxon>
        <taxon>Hymenogastraceae</taxon>
        <taxon>Gymnopilus</taxon>
    </lineage>
</organism>
<protein>
    <recommendedName>
        <fullName evidence="1">Hemerythrin-like domain-containing protein</fullName>
    </recommendedName>
</protein>
<evidence type="ECO:0000259" key="1">
    <source>
        <dbReference type="Pfam" id="PF01814"/>
    </source>
</evidence>
<gene>
    <name evidence="2" type="ORF">CVT26_003592</name>
</gene>
<dbReference type="Gene3D" id="1.20.120.520">
    <property type="entry name" value="nmb1532 protein domain like"/>
    <property type="match status" value="1"/>
</dbReference>
<dbReference type="OrthoDB" id="58416at2759"/>